<proteinExistence type="inferred from homology"/>
<evidence type="ECO:0000259" key="7">
    <source>
        <dbReference type="Pfam" id="PF07732"/>
    </source>
</evidence>
<dbReference type="Proteomes" id="UP001296104">
    <property type="component" value="Unassembled WGS sequence"/>
</dbReference>
<dbReference type="Gene3D" id="2.60.40.420">
    <property type="entry name" value="Cupredoxins - blue copper proteins"/>
    <property type="match status" value="3"/>
</dbReference>
<organism evidence="8 9">
    <name type="scientific">Lecanosticta acicola</name>
    <dbReference type="NCBI Taxonomy" id="111012"/>
    <lineage>
        <taxon>Eukaryota</taxon>
        <taxon>Fungi</taxon>
        <taxon>Dikarya</taxon>
        <taxon>Ascomycota</taxon>
        <taxon>Pezizomycotina</taxon>
        <taxon>Dothideomycetes</taxon>
        <taxon>Dothideomycetidae</taxon>
        <taxon>Mycosphaerellales</taxon>
        <taxon>Mycosphaerellaceae</taxon>
        <taxon>Lecanosticta</taxon>
    </lineage>
</organism>
<dbReference type="InterPro" id="IPR011706">
    <property type="entry name" value="Cu-oxidase_C"/>
</dbReference>
<dbReference type="InterPro" id="IPR045087">
    <property type="entry name" value="Cu-oxidase_fam"/>
</dbReference>
<keyword evidence="9" id="KW-1185">Reference proteome</keyword>
<sequence length="555" mass="62398">MPGDEFTPDGIEREYWLEVSVDPIAPDGYLKSLGQVFNHTYPGPHLEACWGDTLVVHVTNKIPNLGTTIHWHGIRQLNTTQQDGVNGVTQCPIAYNKTYTYRFRADQYGHTWYHSHYQTQYSDGVAGPLTIYGPSSANWDETFEPIMMQDWVHANSSDAFKQELARGVPVADSLLLGGTNSFKCSNLDPYCCHSCRNTTCLADPSKNGGKFTKTFKEGKRYLLQLINASAESMFLFSIDEHELIVIEADLVPIQPYVTKDIFVAIGQRYQVIVVAKPNHKSLDGNYWMRTRIALNCGTVAQDEEETGIIRYNASSTATPATLANSDREACQDEPMENLRPVVPWNVTSLANHRKNFTFEANFDDVSSHGAFRWELKDKPLFLDYSRPSILHLDNETRFDDAFQAVVNYTNHEWNNGFVYLVITGNNILHVPGKQNIPAAHPIHLHGHDFVILAQVDKSWDGTIPPNEQWNPTRRDTALLYAGGYLALAFKLDNPGVWLVHCHIAWHASSGLALQIIERQDEIVGSIGIGSLQATKDTCAGWDRMDLQFHQDDSGI</sequence>
<gene>
    <name evidence="8" type="ORF">LECACI_7A005231</name>
</gene>
<keyword evidence="4" id="KW-0186">Copper</keyword>
<evidence type="ECO:0000256" key="3">
    <source>
        <dbReference type="ARBA" id="ARBA00023002"/>
    </source>
</evidence>
<comment type="similarity">
    <text evidence="1">Belongs to the multicopper oxidase family.</text>
</comment>
<dbReference type="InterPro" id="IPR008972">
    <property type="entry name" value="Cupredoxin"/>
</dbReference>
<evidence type="ECO:0000313" key="9">
    <source>
        <dbReference type="Proteomes" id="UP001296104"/>
    </source>
</evidence>
<evidence type="ECO:0000256" key="1">
    <source>
        <dbReference type="ARBA" id="ARBA00010609"/>
    </source>
</evidence>
<accession>A0AAI8Z087</accession>
<evidence type="ECO:0000313" key="8">
    <source>
        <dbReference type="EMBL" id="CAK4029182.1"/>
    </source>
</evidence>
<dbReference type="CDD" id="cd13901">
    <property type="entry name" value="CuRO_3_MaLCC_like"/>
    <property type="match status" value="1"/>
</dbReference>
<reference evidence="8" key="1">
    <citation type="submission" date="2023-11" db="EMBL/GenBank/DDBJ databases">
        <authorList>
            <person name="Alioto T."/>
            <person name="Alioto T."/>
            <person name="Gomez Garrido J."/>
        </authorList>
    </citation>
    <scope>NUCLEOTIDE SEQUENCE</scope>
</reference>
<dbReference type="CDD" id="cd13854">
    <property type="entry name" value="CuRO_1_MaLCC_like"/>
    <property type="match status" value="1"/>
</dbReference>
<dbReference type="InterPro" id="IPR033138">
    <property type="entry name" value="Cu_oxidase_CS"/>
</dbReference>
<evidence type="ECO:0000259" key="5">
    <source>
        <dbReference type="Pfam" id="PF00394"/>
    </source>
</evidence>
<comment type="caution">
    <text evidence="8">The sequence shown here is derived from an EMBL/GenBank/DDBJ whole genome shotgun (WGS) entry which is preliminary data.</text>
</comment>
<dbReference type="PANTHER" id="PTHR11709:SF71">
    <property type="entry name" value="OXIDOREDUCTASE TPCJ"/>
    <property type="match status" value="1"/>
</dbReference>
<evidence type="ECO:0000256" key="2">
    <source>
        <dbReference type="ARBA" id="ARBA00022723"/>
    </source>
</evidence>
<dbReference type="GO" id="GO:0016491">
    <property type="term" value="F:oxidoreductase activity"/>
    <property type="evidence" value="ECO:0007669"/>
    <property type="project" value="UniProtKB-KW"/>
</dbReference>
<keyword evidence="2" id="KW-0479">Metal-binding</keyword>
<dbReference type="FunFam" id="2.60.40.420:FF:000045">
    <property type="entry name" value="Laccase 2"/>
    <property type="match status" value="1"/>
</dbReference>
<dbReference type="Pfam" id="PF07731">
    <property type="entry name" value="Cu-oxidase_2"/>
    <property type="match status" value="1"/>
</dbReference>
<feature type="domain" description="Plastocyanin-like" evidence="6">
    <location>
        <begin position="387"/>
        <end position="520"/>
    </location>
</feature>
<dbReference type="EMBL" id="CAVMBE010000033">
    <property type="protein sequence ID" value="CAK4029182.1"/>
    <property type="molecule type" value="Genomic_DNA"/>
</dbReference>
<dbReference type="GO" id="GO:0005507">
    <property type="term" value="F:copper ion binding"/>
    <property type="evidence" value="ECO:0007669"/>
    <property type="project" value="InterPro"/>
</dbReference>
<dbReference type="PANTHER" id="PTHR11709">
    <property type="entry name" value="MULTI-COPPER OXIDASE"/>
    <property type="match status" value="1"/>
</dbReference>
<feature type="domain" description="Plastocyanin-like" evidence="5">
    <location>
        <begin position="145"/>
        <end position="313"/>
    </location>
</feature>
<evidence type="ECO:0000259" key="6">
    <source>
        <dbReference type="Pfam" id="PF07731"/>
    </source>
</evidence>
<evidence type="ECO:0000256" key="4">
    <source>
        <dbReference type="ARBA" id="ARBA00023008"/>
    </source>
</evidence>
<dbReference type="InterPro" id="IPR001117">
    <property type="entry name" value="Cu-oxidase_2nd"/>
</dbReference>
<feature type="domain" description="Plastocyanin-like" evidence="7">
    <location>
        <begin position="21"/>
        <end position="134"/>
    </location>
</feature>
<dbReference type="SUPFAM" id="SSF49503">
    <property type="entry name" value="Cupredoxins"/>
    <property type="match status" value="3"/>
</dbReference>
<dbReference type="PROSITE" id="PS00079">
    <property type="entry name" value="MULTICOPPER_OXIDASE1"/>
    <property type="match status" value="1"/>
</dbReference>
<dbReference type="PROSITE" id="PS00080">
    <property type="entry name" value="MULTICOPPER_OXIDASE2"/>
    <property type="match status" value="1"/>
</dbReference>
<dbReference type="AlphaFoldDB" id="A0AAI8Z087"/>
<dbReference type="InterPro" id="IPR011707">
    <property type="entry name" value="Cu-oxidase-like_N"/>
</dbReference>
<dbReference type="Pfam" id="PF00394">
    <property type="entry name" value="Cu-oxidase"/>
    <property type="match status" value="1"/>
</dbReference>
<dbReference type="InterPro" id="IPR002355">
    <property type="entry name" value="Cu_oxidase_Cu_BS"/>
</dbReference>
<name>A0AAI8Z087_9PEZI</name>
<dbReference type="Pfam" id="PF07732">
    <property type="entry name" value="Cu-oxidase_3"/>
    <property type="match status" value="1"/>
</dbReference>
<protein>
    <submittedName>
        <fullName evidence="8">Laccase-like multicopper oxidase</fullName>
    </submittedName>
</protein>
<keyword evidence="3" id="KW-0560">Oxidoreductase</keyword>